<keyword evidence="5" id="KW-0677">Repeat</keyword>
<dbReference type="Gene3D" id="2.30.29.30">
    <property type="entry name" value="Pleckstrin-homology domain (PH domain)/Phosphotyrosine-binding domain (PTB)"/>
    <property type="match status" value="1"/>
</dbReference>
<keyword evidence="2 4" id="KW-0863">Zinc-finger</keyword>
<keyword evidence="5" id="KW-0963">Cytoplasm</keyword>
<dbReference type="InterPro" id="IPR001849">
    <property type="entry name" value="PH_domain"/>
</dbReference>
<comment type="subcellular location">
    <subcellularLocation>
        <location evidence="5">Cytoplasm</location>
    </subcellularLocation>
</comment>
<dbReference type="InterPro" id="IPR038508">
    <property type="entry name" value="ArfGAP_dom_sf"/>
</dbReference>
<keyword evidence="5" id="KW-0040">ANK repeat</keyword>
<dbReference type="SUPFAM" id="SSF103657">
    <property type="entry name" value="BAR/IMD domain-like"/>
    <property type="match status" value="1"/>
</dbReference>
<dbReference type="SMART" id="SM00233">
    <property type="entry name" value="PH"/>
    <property type="match status" value="1"/>
</dbReference>
<dbReference type="FunFam" id="2.30.29.30:FF:000252">
    <property type="entry name" value="ARF GTPase activator (Csx2)"/>
    <property type="match status" value="1"/>
</dbReference>
<accession>R4XHR0</accession>
<gene>
    <name evidence="9" type="ORF">TAPDE_000350</name>
</gene>
<dbReference type="PROSITE" id="PS50003">
    <property type="entry name" value="PH_DOMAIN"/>
    <property type="match status" value="1"/>
</dbReference>
<keyword evidence="3 5" id="KW-0862">Zinc</keyword>
<evidence type="ECO:0000256" key="1">
    <source>
        <dbReference type="ARBA" id="ARBA00022723"/>
    </source>
</evidence>
<evidence type="ECO:0000256" key="6">
    <source>
        <dbReference type="SAM" id="MobiDB-lite"/>
    </source>
</evidence>
<dbReference type="InterPro" id="IPR004148">
    <property type="entry name" value="BAR_dom"/>
</dbReference>
<reference evidence="9 10" key="1">
    <citation type="journal article" date="2013" name="MBio">
        <title>Genome sequencing of the plant pathogen Taphrina deformans, the causal agent of peach leaf curl.</title>
        <authorList>
            <person name="Cisse O.H."/>
            <person name="Almeida J.M.G.C.F."/>
            <person name="Fonseca A."/>
            <person name="Kumar A.A."/>
            <person name="Salojaervi J."/>
            <person name="Overmyer K."/>
            <person name="Hauser P.M."/>
            <person name="Pagni M."/>
        </authorList>
    </citation>
    <scope>NUCLEOTIDE SEQUENCE [LARGE SCALE GENOMIC DNA]</scope>
    <source>
        <strain evidence="10">PYCC 5710 / ATCC 11124 / CBS 356.35 / IMI 108563 / JCM 9778 / NBRC 8474</strain>
    </source>
</reference>
<dbReference type="Gene3D" id="1.10.220.150">
    <property type="entry name" value="Arf GTPase activating protein"/>
    <property type="match status" value="1"/>
</dbReference>
<dbReference type="SUPFAM" id="SSF50729">
    <property type="entry name" value="PH domain-like"/>
    <property type="match status" value="1"/>
</dbReference>
<evidence type="ECO:0000313" key="9">
    <source>
        <dbReference type="EMBL" id="CCG85184.1"/>
    </source>
</evidence>
<dbReference type="InterPro" id="IPR011993">
    <property type="entry name" value="PH-like_dom_sf"/>
</dbReference>
<dbReference type="GO" id="GO:0005096">
    <property type="term" value="F:GTPase activator activity"/>
    <property type="evidence" value="ECO:0007669"/>
    <property type="project" value="UniProtKB-KW"/>
</dbReference>
<dbReference type="GO" id="GO:0008270">
    <property type="term" value="F:zinc ion binding"/>
    <property type="evidence" value="ECO:0007669"/>
    <property type="project" value="UniProtKB-KW"/>
</dbReference>
<comment type="function">
    <text evidence="5">GTPase-activating protein for the ADP ribosylation factor family.</text>
</comment>
<evidence type="ECO:0000259" key="8">
    <source>
        <dbReference type="PROSITE" id="PS50115"/>
    </source>
</evidence>
<comment type="caution">
    <text evidence="9">The sequence shown here is derived from an EMBL/GenBank/DDBJ whole genome shotgun (WGS) entry which is preliminary data.</text>
</comment>
<feature type="region of interest" description="Disordered" evidence="6">
    <location>
        <begin position="979"/>
        <end position="1038"/>
    </location>
</feature>
<dbReference type="EMBL" id="CAHR02000009">
    <property type="protein sequence ID" value="CCG85184.1"/>
    <property type="molecule type" value="Genomic_DNA"/>
</dbReference>
<evidence type="ECO:0000256" key="2">
    <source>
        <dbReference type="ARBA" id="ARBA00022771"/>
    </source>
</evidence>
<feature type="compositionally biased region" description="Polar residues" evidence="6">
    <location>
        <begin position="501"/>
        <end position="515"/>
    </location>
</feature>
<feature type="region of interest" description="Disordered" evidence="6">
    <location>
        <begin position="496"/>
        <end position="562"/>
    </location>
</feature>
<dbReference type="Pfam" id="PF01412">
    <property type="entry name" value="ArfGap"/>
    <property type="match status" value="1"/>
</dbReference>
<evidence type="ECO:0000256" key="5">
    <source>
        <dbReference type="RuleBase" id="RU369028"/>
    </source>
</evidence>
<dbReference type="Pfam" id="PF00169">
    <property type="entry name" value="PH"/>
    <property type="match status" value="1"/>
</dbReference>
<name>R4XHR0_TAPDE</name>
<dbReference type="OrthoDB" id="10266696at2759"/>
<dbReference type="Gene3D" id="1.20.1270.60">
    <property type="entry name" value="Arfaptin homology (AH) domain/BAR domain"/>
    <property type="match status" value="1"/>
</dbReference>
<dbReference type="InterPro" id="IPR027267">
    <property type="entry name" value="AH/BAR_dom_sf"/>
</dbReference>
<dbReference type="STRING" id="1097556.R4XHR0"/>
<evidence type="ECO:0000259" key="7">
    <source>
        <dbReference type="PROSITE" id="PS50003"/>
    </source>
</evidence>
<dbReference type="FunFam" id="1.10.220.150:FF:000017">
    <property type="entry name" value="ARF GTPase activator (Csx2), putative"/>
    <property type="match status" value="1"/>
</dbReference>
<dbReference type="Pfam" id="PF16746">
    <property type="entry name" value="BAR_3"/>
    <property type="match status" value="1"/>
</dbReference>
<dbReference type="CDD" id="cd08204">
    <property type="entry name" value="ArfGap"/>
    <property type="match status" value="1"/>
</dbReference>
<keyword evidence="10" id="KW-1185">Reference proteome</keyword>
<feature type="compositionally biased region" description="Polar residues" evidence="6">
    <location>
        <begin position="1009"/>
        <end position="1038"/>
    </location>
</feature>
<dbReference type="InterPro" id="IPR045258">
    <property type="entry name" value="ACAP1/2/3-like"/>
</dbReference>
<dbReference type="SUPFAM" id="SSF57863">
    <property type="entry name" value="ArfGap/RecO-like zinc finger"/>
    <property type="match status" value="1"/>
</dbReference>
<dbReference type="Proteomes" id="UP000013776">
    <property type="component" value="Unassembled WGS sequence"/>
</dbReference>
<protein>
    <recommendedName>
        <fullName evidence="5">ADP-ribosylation factor GTPase-activating protein</fullName>
    </recommendedName>
</protein>
<feature type="domain" description="PH" evidence="7">
    <location>
        <begin position="573"/>
        <end position="680"/>
    </location>
</feature>
<dbReference type="InterPro" id="IPR001164">
    <property type="entry name" value="ArfGAP_dom"/>
</dbReference>
<dbReference type="SMART" id="SM00105">
    <property type="entry name" value="ArfGap"/>
    <property type="match status" value="1"/>
</dbReference>
<dbReference type="eggNOG" id="KOG0521">
    <property type="taxonomic scope" value="Eukaryota"/>
</dbReference>
<dbReference type="PANTHER" id="PTHR23180">
    <property type="entry name" value="CENTAURIN/ARF"/>
    <property type="match status" value="1"/>
</dbReference>
<evidence type="ECO:0000256" key="3">
    <source>
        <dbReference type="ARBA" id="ARBA00022833"/>
    </source>
</evidence>
<feature type="domain" description="Arf-GAP" evidence="8">
    <location>
        <begin position="746"/>
        <end position="874"/>
    </location>
</feature>
<dbReference type="PROSITE" id="PS50115">
    <property type="entry name" value="ARFGAP"/>
    <property type="match status" value="1"/>
</dbReference>
<dbReference type="PANTHER" id="PTHR23180:SF160">
    <property type="entry name" value="ADP-RIBOSYLATION FACTOR GTPASE-ACTIVATING PROTEIN EFFECTOR PROTEIN 1"/>
    <property type="match status" value="1"/>
</dbReference>
<evidence type="ECO:0000313" key="10">
    <source>
        <dbReference type="Proteomes" id="UP000013776"/>
    </source>
</evidence>
<proteinExistence type="predicted"/>
<feature type="compositionally biased region" description="Polar residues" evidence="6">
    <location>
        <begin position="523"/>
        <end position="532"/>
    </location>
</feature>
<dbReference type="InterPro" id="IPR037278">
    <property type="entry name" value="ARFGAP/RecO"/>
</dbReference>
<dbReference type="VEuPathDB" id="FungiDB:TAPDE_000350"/>
<feature type="compositionally biased region" description="Polar residues" evidence="6">
    <location>
        <begin position="979"/>
        <end position="1001"/>
    </location>
</feature>
<keyword evidence="1 5" id="KW-0479">Metal-binding</keyword>
<keyword evidence="5" id="KW-0343">GTPase activation</keyword>
<sequence>MTVSVKSVSISGGENASAITILQKKAGKDIKYHVQRDDEGLVEYVQDPESQGLPIHLLKVENEPDLHFTFTFVLKQSSLSGVTFVTGTNLSAIERLITSGYNADSNIQKNKNVKVLGDYRSDTGDLEIQYTWKWAPSDSSIVPGMLGGWKSVCSFSEFIKAENRFSTLAAFSFWIHDVPRDDLGSLPIPTRPSRLQLPSFSSTAGSPAMRAESPELMTPLESEHPTFFGNMANLSIGNPASPLNAAPPTTTSVISNDAQLPEGNLEDGPVFRATLNELEGKTAAFRFRVKKVMKRAAELKEIYREWRRANIRLTESIQAIASEKASLKPVMDTYINVAFRKLSEFRDYDDTILGSEIIEPLRRIYDHDIKAAEGKKREFEDESRDYYAFLGRYLSKKNDASQKKLMEKDSKYTTKKKNFELKRFDYYCYVQDLHGGRKEQDVLRQMTIYAEKQSDCLLQTAEVIRELKPSLEALSQGVENARNELKLVRTEREVQRRNIEKTANSKTDTDTQQGLTLERSVSHVHSAQGSQTADERTREPSALGSAFSPKLGATDYGLSPEKQPLEQPLAETQRKKEGILWALNKPGSHVDPSVGVQKLNWHKFWVTLGNGQITEYRDWKEGVKHSGEPIDLRLATVRIARNTDRRFCFEVITPQLKRVYQTTSEEELDSWIKHIVSAIEGILDGSGSRRSDANRQQHNNQVKQSGGNAQAIFFGGLHSRTRLSIARELTANNNANTASPAHEDARRILNLVRDADPAFNSSCADCGGSNKVEWCSINLGVILCIECSGIHRGLGSHITKVRSLTLDTNSFNPDLVDLLCRIGNRVSNSIYEATLSRYDASMKPTDRSTHESKLRYITAKYVDRTFVDYPSISPNDVLLGSLSTNNVAAAYSALASRADPNMVDEKTALPAVILSLLTTSPPSSPSKEVKSGEWRDESNNTFPLTELLLHNGGELTAQVNDSDVQRRMSINAKNYVNSKLNRGLTSPSGTSQHYDTLSNSPGGPRPSQPALNRTASNGNSLVSGLQKRISSGGFSRRT</sequence>
<dbReference type="GO" id="GO:0005737">
    <property type="term" value="C:cytoplasm"/>
    <property type="evidence" value="ECO:0007669"/>
    <property type="project" value="UniProtKB-SubCell"/>
</dbReference>
<organism evidence="9 10">
    <name type="scientific">Taphrina deformans (strain PYCC 5710 / ATCC 11124 / CBS 356.35 / IMI 108563 / JCM 9778 / NBRC 8474)</name>
    <name type="common">Peach leaf curl fungus</name>
    <name type="synonym">Lalaria deformans</name>
    <dbReference type="NCBI Taxonomy" id="1097556"/>
    <lineage>
        <taxon>Eukaryota</taxon>
        <taxon>Fungi</taxon>
        <taxon>Dikarya</taxon>
        <taxon>Ascomycota</taxon>
        <taxon>Taphrinomycotina</taxon>
        <taxon>Taphrinomycetes</taxon>
        <taxon>Taphrinales</taxon>
        <taxon>Taphrinaceae</taxon>
        <taxon>Taphrina</taxon>
    </lineage>
</organism>
<evidence type="ECO:0000256" key="4">
    <source>
        <dbReference type="PROSITE-ProRule" id="PRU00288"/>
    </source>
</evidence>
<dbReference type="AlphaFoldDB" id="R4XHR0"/>